<evidence type="ECO:0000256" key="1">
    <source>
        <dbReference type="ARBA" id="ARBA00022801"/>
    </source>
</evidence>
<dbReference type="InterPro" id="IPR011583">
    <property type="entry name" value="Chitinase_II/V-like_cat"/>
</dbReference>
<reference evidence="4 5" key="1">
    <citation type="submission" date="2020-01" db="EMBL/GenBank/DDBJ databases">
        <title>Genomic analysis of Aminipila sp. CBA3637.</title>
        <authorList>
            <person name="Kim Y.B."/>
            <person name="Roh S.W."/>
        </authorList>
    </citation>
    <scope>NUCLEOTIDE SEQUENCE [LARGE SCALE GENOMIC DNA]</scope>
    <source>
        <strain evidence="4 5">CBA3637</strain>
    </source>
</reference>
<protein>
    <submittedName>
        <fullName evidence="4">Glycoside hydrolase</fullName>
    </submittedName>
</protein>
<evidence type="ECO:0000256" key="2">
    <source>
        <dbReference type="ARBA" id="ARBA00023295"/>
    </source>
</evidence>
<evidence type="ECO:0000313" key="5">
    <source>
        <dbReference type="Proteomes" id="UP000463883"/>
    </source>
</evidence>
<dbReference type="Proteomes" id="UP000463883">
    <property type="component" value="Chromosome"/>
</dbReference>
<sequence>MDEIIVNGYVYPSVEPEVLQSWLSNLSLISTFSYGMTPEGYLIPLDDEKLIEAANSSEVGSMMVLTPMNEMGQFSEYLVSDVLENPDAVERLLNEILYEMKKKNLFGVDFDFEYVPAKNRDQYTDMVAQATKKFNPEGYLVTVALAPKTSANQQGLLYQGHDYAGMGKAANFTLLMTYEWGYTYGPPMAVAPINKVREVIEYGVSEIPPEKILMGVPNYGYDWKLPFVPKESMAEKITNAEAVRRAKEYGAEIQFDEVAQSPHYTYWKEVTSQNEDGTQETTYDQHEVWFEDARSYKAKMDVVKEYGLAGISIWNIMSYDPNLVEAITNAFAVSKLL</sequence>
<feature type="domain" description="GH18" evidence="3">
    <location>
        <begin position="4"/>
        <end position="334"/>
    </location>
</feature>
<dbReference type="EMBL" id="CP047591">
    <property type="protein sequence ID" value="QHI71782.1"/>
    <property type="molecule type" value="Genomic_DNA"/>
</dbReference>
<dbReference type="Pfam" id="PF00704">
    <property type="entry name" value="Glyco_hydro_18"/>
    <property type="match status" value="1"/>
</dbReference>
<keyword evidence="2" id="KW-0326">Glycosidase</keyword>
<dbReference type="GO" id="GO:0016798">
    <property type="term" value="F:hydrolase activity, acting on glycosyl bonds"/>
    <property type="evidence" value="ECO:0007669"/>
    <property type="project" value="UniProtKB-KW"/>
</dbReference>
<dbReference type="AlphaFoldDB" id="A0A6P1MCN6"/>
<dbReference type="GO" id="GO:0008061">
    <property type="term" value="F:chitin binding"/>
    <property type="evidence" value="ECO:0007669"/>
    <property type="project" value="InterPro"/>
</dbReference>
<dbReference type="KEGG" id="amic:Ami3637_04720"/>
<dbReference type="InterPro" id="IPR029070">
    <property type="entry name" value="Chitinase_insertion_sf"/>
</dbReference>
<dbReference type="PANTHER" id="PTHR46066">
    <property type="entry name" value="CHITINASE DOMAIN-CONTAINING PROTEIN 1 FAMILY MEMBER"/>
    <property type="match status" value="1"/>
</dbReference>
<dbReference type="SMART" id="SM00636">
    <property type="entry name" value="Glyco_18"/>
    <property type="match status" value="1"/>
</dbReference>
<dbReference type="GO" id="GO:0012505">
    <property type="term" value="C:endomembrane system"/>
    <property type="evidence" value="ECO:0007669"/>
    <property type="project" value="TreeGrafter"/>
</dbReference>
<dbReference type="SUPFAM" id="SSF51445">
    <property type="entry name" value="(Trans)glycosidases"/>
    <property type="match status" value="1"/>
</dbReference>
<dbReference type="GO" id="GO:0070492">
    <property type="term" value="F:oligosaccharide binding"/>
    <property type="evidence" value="ECO:0007669"/>
    <property type="project" value="TreeGrafter"/>
</dbReference>
<organism evidence="4 5">
    <name type="scientific">Aminipila terrae</name>
    <dbReference type="NCBI Taxonomy" id="2697030"/>
    <lineage>
        <taxon>Bacteria</taxon>
        <taxon>Bacillati</taxon>
        <taxon>Bacillota</taxon>
        <taxon>Clostridia</taxon>
        <taxon>Peptostreptococcales</taxon>
        <taxon>Anaerovoracaceae</taxon>
        <taxon>Aminipila</taxon>
    </lineage>
</organism>
<dbReference type="CDD" id="cd02874">
    <property type="entry name" value="GH18_CFLE_spore_hydrolase"/>
    <property type="match status" value="1"/>
</dbReference>
<evidence type="ECO:0000259" key="3">
    <source>
        <dbReference type="PROSITE" id="PS51910"/>
    </source>
</evidence>
<accession>A0A6P1MCN6</accession>
<dbReference type="Gene3D" id="3.10.50.10">
    <property type="match status" value="1"/>
</dbReference>
<name>A0A6P1MCN6_9FIRM</name>
<proteinExistence type="predicted"/>
<evidence type="ECO:0000313" key="4">
    <source>
        <dbReference type="EMBL" id="QHI71782.1"/>
    </source>
</evidence>
<dbReference type="InterPro" id="IPR017853">
    <property type="entry name" value="GH"/>
</dbReference>
<dbReference type="Gene3D" id="3.20.20.80">
    <property type="entry name" value="Glycosidases"/>
    <property type="match status" value="1"/>
</dbReference>
<keyword evidence="1 4" id="KW-0378">Hydrolase</keyword>
<keyword evidence="5" id="KW-1185">Reference proteome</keyword>
<dbReference type="InterPro" id="IPR001223">
    <property type="entry name" value="Glyco_hydro18_cat"/>
</dbReference>
<gene>
    <name evidence="4" type="ORF">Ami3637_04720</name>
</gene>
<dbReference type="RefSeq" id="WP_162361556.1">
    <property type="nucleotide sequence ID" value="NZ_CP047591.1"/>
</dbReference>
<dbReference type="GO" id="GO:0005975">
    <property type="term" value="P:carbohydrate metabolic process"/>
    <property type="evidence" value="ECO:0007669"/>
    <property type="project" value="InterPro"/>
</dbReference>
<dbReference type="PANTHER" id="PTHR46066:SF2">
    <property type="entry name" value="CHITINASE DOMAIN-CONTAINING PROTEIN 1"/>
    <property type="match status" value="1"/>
</dbReference>
<dbReference type="PROSITE" id="PS51910">
    <property type="entry name" value="GH18_2"/>
    <property type="match status" value="1"/>
</dbReference>
<dbReference type="InterPro" id="IPR041704">
    <property type="entry name" value="CFLE_GH18"/>
</dbReference>